<evidence type="ECO:0000313" key="3">
    <source>
        <dbReference type="Proteomes" id="UP000243081"/>
    </source>
</evidence>
<reference evidence="2 3" key="1">
    <citation type="submission" date="2016-03" db="EMBL/GenBank/DDBJ databases">
        <title>Fine-scale spatial genetic structure of a fungal parasite of coffee scale insects.</title>
        <authorList>
            <person name="Jackson D."/>
            <person name="Zemenick K.A."/>
            <person name="Malloure B."/>
            <person name="Quandt C.A."/>
            <person name="James T.Y."/>
        </authorList>
    </citation>
    <scope>NUCLEOTIDE SEQUENCE [LARGE SCALE GENOMIC DNA]</scope>
    <source>
        <strain evidence="2 3">UM487</strain>
    </source>
</reference>
<dbReference type="OrthoDB" id="5594977at2759"/>
<dbReference type="AlphaFoldDB" id="A0A179I197"/>
<feature type="compositionally biased region" description="Polar residues" evidence="1">
    <location>
        <begin position="98"/>
        <end position="109"/>
    </location>
</feature>
<sequence>MASKKTKAPAADDNLDDLFSGIPAKSGKPAPKSSIAGAAKAAGDKDILADLESQLASEPPTSRPHTPRLGGAGKRPTAGAPAGEDKRKSTDSARSARLSFTPSATSSELQDADKKVAAEQQQEQQQQQQQPAAIGGGWWGGIMSTASAAMKQAEAAYKEVQQNEEAKKWAEQVRGFKGLDIGALRHYGDDLRHRALPTFTNILNTIAPPISSHERLLIHITHDLVGYPSMDPLIHGVFSRVMSQVEGGDLLVVQRGQESASRRPRESNAGWRDGPWWRQSDSARELGLIKGVTEGTKLCRANAEGYSEEYFAANGGVEQAKARATEDLSESNPVRTSNLFLAIQAIETDDDGTLFARTASAEKDKDDKTDNKEDNSQVSFAIFILDPVHQIEYGTVSQSIPAKWARWLDTNTPLTPKSGDEEQADVDLSIPSEIRDIIDGGAVDPREWVAEWIEETLSLSIGIVAQRYVARRMGVGEDSLGKAKRKMEELVYENAGEAARAGAI</sequence>
<dbReference type="PANTHER" id="PTHR28265:SF1">
    <property type="entry name" value="MAINTENANCE OF TELOMERE CAPPING PROTEIN 1"/>
    <property type="match status" value="1"/>
</dbReference>
<evidence type="ECO:0008006" key="4">
    <source>
        <dbReference type="Google" id="ProtNLM"/>
    </source>
</evidence>
<dbReference type="Pfam" id="PF10310">
    <property type="entry name" value="DUF5427"/>
    <property type="match status" value="1"/>
</dbReference>
<dbReference type="OMA" id="RIHLVHD"/>
<feature type="compositionally biased region" description="Low complexity" evidence="1">
    <location>
        <begin position="119"/>
        <end position="133"/>
    </location>
</feature>
<comment type="caution">
    <text evidence="2">The sequence shown here is derived from an EMBL/GenBank/DDBJ whole genome shotgun (WGS) entry which is preliminary data.</text>
</comment>
<feature type="region of interest" description="Disordered" evidence="1">
    <location>
        <begin position="1"/>
        <end position="138"/>
    </location>
</feature>
<dbReference type="Proteomes" id="UP000243081">
    <property type="component" value="Unassembled WGS sequence"/>
</dbReference>
<feature type="compositionally biased region" description="Low complexity" evidence="1">
    <location>
        <begin position="28"/>
        <end position="41"/>
    </location>
</feature>
<feature type="compositionally biased region" description="Polar residues" evidence="1">
    <location>
        <begin position="54"/>
        <end position="64"/>
    </location>
</feature>
<dbReference type="PANTHER" id="PTHR28265">
    <property type="entry name" value="MAINTENANCE OF TELOMERE CAPPING PROTEIN 1"/>
    <property type="match status" value="1"/>
</dbReference>
<keyword evidence="3" id="KW-1185">Reference proteome</keyword>
<gene>
    <name evidence="2" type="ORF">LLEC1_01566</name>
</gene>
<feature type="region of interest" description="Disordered" evidence="1">
    <location>
        <begin position="255"/>
        <end position="276"/>
    </location>
</feature>
<dbReference type="InterPro" id="IPR018814">
    <property type="entry name" value="DUF5427"/>
</dbReference>
<proteinExistence type="predicted"/>
<accession>A0A179I197</accession>
<protein>
    <recommendedName>
        <fullName evidence="4">Maintenance of telomere capping protein 1</fullName>
    </recommendedName>
</protein>
<evidence type="ECO:0000256" key="1">
    <source>
        <dbReference type="SAM" id="MobiDB-lite"/>
    </source>
</evidence>
<dbReference type="EMBL" id="LUKN01004471">
    <property type="protein sequence ID" value="OAQ95952.1"/>
    <property type="molecule type" value="Genomic_DNA"/>
</dbReference>
<evidence type="ECO:0000313" key="2">
    <source>
        <dbReference type="EMBL" id="OAQ95952.1"/>
    </source>
</evidence>
<organism evidence="2 3">
    <name type="scientific">Cordyceps confragosa</name>
    <name type="common">Lecanicillium lecanii</name>
    <dbReference type="NCBI Taxonomy" id="2714763"/>
    <lineage>
        <taxon>Eukaryota</taxon>
        <taxon>Fungi</taxon>
        <taxon>Dikarya</taxon>
        <taxon>Ascomycota</taxon>
        <taxon>Pezizomycotina</taxon>
        <taxon>Sordariomycetes</taxon>
        <taxon>Hypocreomycetidae</taxon>
        <taxon>Hypocreales</taxon>
        <taxon>Cordycipitaceae</taxon>
        <taxon>Akanthomyces</taxon>
    </lineage>
</organism>
<name>A0A179I197_CORDF</name>